<dbReference type="Gene3D" id="2.70.98.10">
    <property type="match status" value="1"/>
</dbReference>
<dbReference type="InterPro" id="IPR037481">
    <property type="entry name" value="LacX"/>
</dbReference>
<dbReference type="InterPro" id="IPR008183">
    <property type="entry name" value="Aldose_1/G6P_1-epimerase"/>
</dbReference>
<gene>
    <name evidence="1" type="ORF">GCM10008171_16060</name>
</gene>
<sequence>MSDDVWEIAGAGVTARVKAAGAELVSLKDADGHELLWRAGPEWPRHAPVLFPIVGRLKGDALRHGGEARRLTQHGFARDRAFGWVERSATRAVLRLSDDAETRAVYPWPFLLTLDYAADGSTLSVGATVENPGAATLPFALGAHPGFRWPLVDGIAKSDHALVFAARETGPRLPVVDGLLGAPAPLPFDGETLTLSEELFADDALVLPNVVSRGLRYEARGSDGAPLRALTFSWEGYGDLGVWSKPSGAPFLCVEPWAGMASPVDWDGAFADKPGLTLLPPGASARFVWSVTV</sequence>
<evidence type="ECO:0000313" key="2">
    <source>
        <dbReference type="Proteomes" id="UP001143364"/>
    </source>
</evidence>
<proteinExistence type="predicted"/>
<comment type="caution">
    <text evidence="1">The sequence shown here is derived from an EMBL/GenBank/DDBJ whole genome shotgun (WGS) entry which is preliminary data.</text>
</comment>
<dbReference type="EMBL" id="BSFK01000007">
    <property type="protein sequence ID" value="GLK76352.1"/>
    <property type="molecule type" value="Genomic_DNA"/>
</dbReference>
<protein>
    <submittedName>
        <fullName evidence="1">Aldose 1-epimerase</fullName>
    </submittedName>
</protein>
<dbReference type="Proteomes" id="UP001143364">
    <property type="component" value="Unassembled WGS sequence"/>
</dbReference>
<dbReference type="SUPFAM" id="SSF74650">
    <property type="entry name" value="Galactose mutarotase-like"/>
    <property type="match status" value="1"/>
</dbReference>
<organism evidence="1 2">
    <name type="scientific">Methylopila jiangsuensis</name>
    <dbReference type="NCBI Taxonomy" id="586230"/>
    <lineage>
        <taxon>Bacteria</taxon>
        <taxon>Pseudomonadati</taxon>
        <taxon>Pseudomonadota</taxon>
        <taxon>Alphaproteobacteria</taxon>
        <taxon>Hyphomicrobiales</taxon>
        <taxon>Methylopilaceae</taxon>
        <taxon>Methylopila</taxon>
    </lineage>
</organism>
<dbReference type="CDD" id="cd09024">
    <property type="entry name" value="Aldose_epim_lacX"/>
    <property type="match status" value="1"/>
</dbReference>
<dbReference type="RefSeq" id="WP_271204295.1">
    <property type="nucleotide sequence ID" value="NZ_BSFK01000007.1"/>
</dbReference>
<name>A0A9W6JFM7_9HYPH</name>
<reference evidence="1" key="1">
    <citation type="journal article" date="2014" name="Int. J. Syst. Evol. Microbiol.">
        <title>Complete genome sequence of Corynebacterium casei LMG S-19264T (=DSM 44701T), isolated from a smear-ripened cheese.</title>
        <authorList>
            <consortium name="US DOE Joint Genome Institute (JGI-PGF)"/>
            <person name="Walter F."/>
            <person name="Albersmeier A."/>
            <person name="Kalinowski J."/>
            <person name="Ruckert C."/>
        </authorList>
    </citation>
    <scope>NUCLEOTIDE SEQUENCE</scope>
    <source>
        <strain evidence="1">VKM B-2555</strain>
    </source>
</reference>
<evidence type="ECO:0000313" key="1">
    <source>
        <dbReference type="EMBL" id="GLK76352.1"/>
    </source>
</evidence>
<dbReference type="GO" id="GO:0016853">
    <property type="term" value="F:isomerase activity"/>
    <property type="evidence" value="ECO:0007669"/>
    <property type="project" value="InterPro"/>
</dbReference>
<dbReference type="InterPro" id="IPR014718">
    <property type="entry name" value="GH-type_carb-bd"/>
</dbReference>
<dbReference type="GO" id="GO:0005975">
    <property type="term" value="P:carbohydrate metabolic process"/>
    <property type="evidence" value="ECO:0007669"/>
    <property type="project" value="InterPro"/>
</dbReference>
<dbReference type="GO" id="GO:0030246">
    <property type="term" value="F:carbohydrate binding"/>
    <property type="evidence" value="ECO:0007669"/>
    <property type="project" value="InterPro"/>
</dbReference>
<dbReference type="InterPro" id="IPR011013">
    <property type="entry name" value="Gal_mutarotase_sf_dom"/>
</dbReference>
<accession>A0A9W6JFM7</accession>
<dbReference type="Pfam" id="PF01263">
    <property type="entry name" value="Aldose_epim"/>
    <property type="match status" value="1"/>
</dbReference>
<keyword evidence="2" id="KW-1185">Reference proteome</keyword>
<reference evidence="1" key="2">
    <citation type="submission" date="2023-01" db="EMBL/GenBank/DDBJ databases">
        <authorList>
            <person name="Sun Q."/>
            <person name="Evtushenko L."/>
        </authorList>
    </citation>
    <scope>NUCLEOTIDE SEQUENCE</scope>
    <source>
        <strain evidence="1">VKM B-2555</strain>
    </source>
</reference>
<dbReference type="AlphaFoldDB" id="A0A9W6JFM7"/>